<feature type="transmembrane region" description="Helical" evidence="1">
    <location>
        <begin position="180"/>
        <end position="201"/>
    </location>
</feature>
<dbReference type="KEGG" id="sky:D0C37_30405"/>
<evidence type="ECO:0000313" key="3">
    <source>
        <dbReference type="Proteomes" id="UP000259636"/>
    </source>
</evidence>
<name>A0A385DJL1_9ACTN</name>
<dbReference type="PANTHER" id="PTHR37305">
    <property type="entry name" value="INTEGRAL MEMBRANE PROTEIN-RELATED"/>
    <property type="match status" value="1"/>
</dbReference>
<evidence type="ECO:0000313" key="2">
    <source>
        <dbReference type="EMBL" id="AXQ58496.1"/>
    </source>
</evidence>
<dbReference type="EMBL" id="CP031742">
    <property type="protein sequence ID" value="AXQ58496.1"/>
    <property type="molecule type" value="Genomic_DNA"/>
</dbReference>
<feature type="transmembrane region" description="Helical" evidence="1">
    <location>
        <begin position="21"/>
        <end position="38"/>
    </location>
</feature>
<keyword evidence="1" id="KW-0812">Transmembrane</keyword>
<gene>
    <name evidence="2" type="ORF">D0C37_30405</name>
</gene>
<dbReference type="GO" id="GO:0140359">
    <property type="term" value="F:ABC-type transporter activity"/>
    <property type="evidence" value="ECO:0007669"/>
    <property type="project" value="InterPro"/>
</dbReference>
<accession>A0A385DJL1</accession>
<feature type="transmembrane region" description="Helical" evidence="1">
    <location>
        <begin position="79"/>
        <end position="106"/>
    </location>
</feature>
<dbReference type="PANTHER" id="PTHR37305:SF1">
    <property type="entry name" value="MEMBRANE PROTEIN"/>
    <property type="match status" value="1"/>
</dbReference>
<dbReference type="GeneID" id="300118436"/>
<reference evidence="2 3" key="1">
    <citation type="submission" date="2018-08" db="EMBL/GenBank/DDBJ databases">
        <authorList>
            <person name="Ferrada E.E."/>
            <person name="Latorre B.A."/>
        </authorList>
    </citation>
    <scope>NUCLEOTIDE SEQUENCE [LARGE SCALE GENOMIC DNA]</scope>
    <source>
        <strain evidence="2 3">VK-A60T</strain>
    </source>
</reference>
<proteinExistence type="predicted"/>
<feature type="transmembrane region" description="Helical" evidence="1">
    <location>
        <begin position="230"/>
        <end position="252"/>
    </location>
</feature>
<dbReference type="RefSeq" id="WP_101278898.1">
    <property type="nucleotide sequence ID" value="NZ_CP031742.1"/>
</dbReference>
<protein>
    <recommendedName>
        <fullName evidence="4">ABC transporter permease</fullName>
    </recommendedName>
</protein>
<keyword evidence="1" id="KW-0472">Membrane</keyword>
<dbReference type="Proteomes" id="UP000259636">
    <property type="component" value="Chromosome"/>
</dbReference>
<dbReference type="AlphaFoldDB" id="A0A385DJL1"/>
<keyword evidence="1" id="KW-1133">Transmembrane helix</keyword>
<sequence>MTAVAPLLRLRAQEIVRTWRIWVLPAVLVFFAATGPLITRFTKEILATALGAGQADAIPLPDPTATEAYAQWANDLTQIVVLVVVVIAAGAINSEVRSGVAALILVKPVARTAYVLSHALVLIAFVGLAAHLGAVVSWLVTGAVFSTAPPGPVLGATAVWVVLAAVLISAALLASAAFDAYAGAAGAGIGMFFLLLLLGAVPQLAQYTPAGLIPLTNAVAAGTQEPGRTMWWPLASGLLLVGVLLASAALVFRRRELR</sequence>
<feature type="transmembrane region" description="Helical" evidence="1">
    <location>
        <begin position="113"/>
        <end position="140"/>
    </location>
</feature>
<evidence type="ECO:0008006" key="4">
    <source>
        <dbReference type="Google" id="ProtNLM"/>
    </source>
</evidence>
<evidence type="ECO:0000256" key="1">
    <source>
        <dbReference type="SAM" id="Phobius"/>
    </source>
</evidence>
<dbReference type="GO" id="GO:0005886">
    <property type="term" value="C:plasma membrane"/>
    <property type="evidence" value="ECO:0007669"/>
    <property type="project" value="UniProtKB-SubCell"/>
</dbReference>
<feature type="transmembrane region" description="Helical" evidence="1">
    <location>
        <begin position="152"/>
        <end position="173"/>
    </location>
</feature>
<organism evidence="2 3">
    <name type="scientific">Streptomyces koyangensis</name>
    <dbReference type="NCBI Taxonomy" id="188770"/>
    <lineage>
        <taxon>Bacteria</taxon>
        <taxon>Bacillati</taxon>
        <taxon>Actinomycetota</taxon>
        <taxon>Actinomycetes</taxon>
        <taxon>Kitasatosporales</taxon>
        <taxon>Streptomycetaceae</taxon>
        <taxon>Streptomyces</taxon>
        <taxon>Streptomyces aurantiacus group</taxon>
    </lineage>
</organism>